<dbReference type="RefSeq" id="WP_284379475.1">
    <property type="nucleotide sequence ID" value="NZ_BSNN01000008.1"/>
</dbReference>
<feature type="domain" description="Aromatic amino acid beta-eliminating lyase/threonine aldolase" evidence="6">
    <location>
        <begin position="3"/>
        <end position="292"/>
    </location>
</feature>
<comment type="catalytic activity">
    <reaction evidence="5">
        <text>L-threonine = acetaldehyde + glycine</text>
        <dbReference type="Rhea" id="RHEA:19625"/>
        <dbReference type="ChEBI" id="CHEBI:15343"/>
        <dbReference type="ChEBI" id="CHEBI:57305"/>
        <dbReference type="ChEBI" id="CHEBI:57926"/>
        <dbReference type="EC" id="4.1.2.48"/>
    </reaction>
</comment>
<dbReference type="InterPro" id="IPR001597">
    <property type="entry name" value="ArAA_b-elim_lyase/Thr_aldolase"/>
</dbReference>
<evidence type="ECO:0000256" key="4">
    <source>
        <dbReference type="ARBA" id="ARBA00022898"/>
    </source>
</evidence>
<comment type="subunit">
    <text evidence="3">Homotetramer.</text>
</comment>
<keyword evidence="8" id="KW-1185">Reference proteome</keyword>
<evidence type="ECO:0000256" key="2">
    <source>
        <dbReference type="ARBA" id="ARBA00006966"/>
    </source>
</evidence>
<dbReference type="EMBL" id="BSNN01000008">
    <property type="protein sequence ID" value="GLQ36066.1"/>
    <property type="molecule type" value="Genomic_DNA"/>
</dbReference>
<dbReference type="Gene3D" id="3.90.1150.10">
    <property type="entry name" value="Aspartate Aminotransferase, domain 1"/>
    <property type="match status" value="1"/>
</dbReference>
<comment type="catalytic activity">
    <reaction evidence="5">
        <text>L-allo-threonine = acetaldehyde + glycine</text>
        <dbReference type="Rhea" id="RHEA:26209"/>
        <dbReference type="ChEBI" id="CHEBI:15343"/>
        <dbReference type="ChEBI" id="CHEBI:57305"/>
        <dbReference type="ChEBI" id="CHEBI:58585"/>
        <dbReference type="EC" id="4.1.2.48"/>
    </reaction>
</comment>
<keyword evidence="5" id="KW-0456">Lyase</keyword>
<evidence type="ECO:0000256" key="1">
    <source>
        <dbReference type="ARBA" id="ARBA00001933"/>
    </source>
</evidence>
<evidence type="ECO:0000313" key="8">
    <source>
        <dbReference type="Proteomes" id="UP001156694"/>
    </source>
</evidence>
<evidence type="ECO:0000313" key="7">
    <source>
        <dbReference type="EMBL" id="GLQ36066.1"/>
    </source>
</evidence>
<dbReference type="InterPro" id="IPR015421">
    <property type="entry name" value="PyrdxlP-dep_Trfase_major"/>
</dbReference>
<evidence type="ECO:0000256" key="3">
    <source>
        <dbReference type="ARBA" id="ARBA00011881"/>
    </source>
</evidence>
<dbReference type="PIRSF" id="PIRSF038940">
    <property type="entry name" value="Low_specificity_LTA"/>
    <property type="match status" value="1"/>
</dbReference>
<comment type="cofactor">
    <cofactor evidence="1 5">
        <name>pyridoxal 5'-phosphate</name>
        <dbReference type="ChEBI" id="CHEBI:597326"/>
    </cofactor>
</comment>
<dbReference type="PANTHER" id="PTHR48097:SF5">
    <property type="entry name" value="LOW SPECIFICITY L-THREONINE ALDOLASE"/>
    <property type="match status" value="1"/>
</dbReference>
<dbReference type="Pfam" id="PF01212">
    <property type="entry name" value="Beta_elim_lyase"/>
    <property type="match status" value="1"/>
</dbReference>
<gene>
    <name evidence="7" type="ORF">GCM10007939_23500</name>
</gene>
<dbReference type="Proteomes" id="UP001156694">
    <property type="component" value="Unassembled WGS sequence"/>
</dbReference>
<dbReference type="Gene3D" id="3.40.640.10">
    <property type="entry name" value="Type I PLP-dependent aspartate aminotransferase-like (Major domain)"/>
    <property type="match status" value="1"/>
</dbReference>
<reference evidence="8" key="1">
    <citation type="journal article" date="2019" name="Int. J. Syst. Evol. Microbiol.">
        <title>The Global Catalogue of Microorganisms (GCM) 10K type strain sequencing project: providing services to taxonomists for standard genome sequencing and annotation.</title>
        <authorList>
            <consortium name="The Broad Institute Genomics Platform"/>
            <consortium name="The Broad Institute Genome Sequencing Center for Infectious Disease"/>
            <person name="Wu L."/>
            <person name="Ma J."/>
        </authorList>
    </citation>
    <scope>NUCLEOTIDE SEQUENCE [LARGE SCALE GENOMIC DNA]</scope>
    <source>
        <strain evidence="8">NBRC 110140</strain>
    </source>
</reference>
<dbReference type="InterPro" id="IPR026273">
    <property type="entry name" value="Low_specificity_L-TA_bact"/>
</dbReference>
<sequence length="350" mass="38165">MFFASDNGAPVHPSVLNALSEANTGYAGGYGADALSLEVEERIRTLFEAPEAQVFLLPTGTAANALALATICQPWQTIYCHRNAHIEEDEAGAPEFYTNGAKITLVEGEHGLIDPALLSAVITNAAASGVHNVQRGCLSITTATECGTVYSLDQLKTLTSIAAKFDMPCHLDGARFANALIKLGCSPAEMTWKAGIDILSFGGTKNGLMGVEAVVIFDPKTTWEFELRRKRGGHLFSKHRYLAAQFKAYLDNDLWLTLARQANASAQTLLSELASVDNFSCLHPVDANLLFVEFPRALHRNLAKAKAQYYFWPFNQTLEGPDHEMISARLVCSWSTTQDDIRKFIGAIHA</sequence>
<dbReference type="PANTHER" id="PTHR48097">
    <property type="entry name" value="L-THREONINE ALDOLASE-RELATED"/>
    <property type="match status" value="1"/>
</dbReference>
<name>A0ABQ5VXV2_9RHOB</name>
<accession>A0ABQ5VXV2</accession>
<dbReference type="InterPro" id="IPR015424">
    <property type="entry name" value="PyrdxlP-dep_Trfase"/>
</dbReference>
<dbReference type="InterPro" id="IPR015422">
    <property type="entry name" value="PyrdxlP-dep_Trfase_small"/>
</dbReference>
<organism evidence="7 8">
    <name type="scientific">Amylibacter marinus</name>
    <dbReference type="NCBI Taxonomy" id="1475483"/>
    <lineage>
        <taxon>Bacteria</taxon>
        <taxon>Pseudomonadati</taxon>
        <taxon>Pseudomonadota</taxon>
        <taxon>Alphaproteobacteria</taxon>
        <taxon>Rhodobacterales</taxon>
        <taxon>Paracoccaceae</taxon>
        <taxon>Amylibacter</taxon>
    </lineage>
</organism>
<comment type="similarity">
    <text evidence="2 5">Belongs to the threonine aldolase family.</text>
</comment>
<evidence type="ECO:0000256" key="5">
    <source>
        <dbReference type="PIRNR" id="PIRNR038940"/>
    </source>
</evidence>
<dbReference type="EC" id="4.1.2.48" evidence="5"/>
<comment type="function">
    <text evidence="5">Catalyzes the cleavage of L-allo-threonine and L-threonine to glycine and acetaldehyde.</text>
</comment>
<protein>
    <recommendedName>
        <fullName evidence="5">L-threonine aldolase</fullName>
        <ecNumber evidence="5">4.1.2.48</ecNumber>
    </recommendedName>
</protein>
<comment type="caution">
    <text evidence="7">The sequence shown here is derived from an EMBL/GenBank/DDBJ whole genome shotgun (WGS) entry which is preliminary data.</text>
</comment>
<evidence type="ECO:0000259" key="6">
    <source>
        <dbReference type="Pfam" id="PF01212"/>
    </source>
</evidence>
<dbReference type="SUPFAM" id="SSF53383">
    <property type="entry name" value="PLP-dependent transferases"/>
    <property type="match status" value="1"/>
</dbReference>
<proteinExistence type="inferred from homology"/>
<keyword evidence="4 5" id="KW-0663">Pyridoxal phosphate</keyword>